<dbReference type="EMBL" id="LAZR01000352">
    <property type="protein sequence ID" value="KKN72949.1"/>
    <property type="molecule type" value="Genomic_DNA"/>
</dbReference>
<name>A0A0F9T134_9ZZZZ</name>
<reference evidence="1" key="1">
    <citation type="journal article" date="2015" name="Nature">
        <title>Complex archaea that bridge the gap between prokaryotes and eukaryotes.</title>
        <authorList>
            <person name="Spang A."/>
            <person name="Saw J.H."/>
            <person name="Jorgensen S.L."/>
            <person name="Zaremba-Niedzwiedzka K."/>
            <person name="Martijn J."/>
            <person name="Lind A.E."/>
            <person name="van Eijk R."/>
            <person name="Schleper C."/>
            <person name="Guy L."/>
            <person name="Ettema T.J."/>
        </authorList>
    </citation>
    <scope>NUCLEOTIDE SEQUENCE</scope>
</reference>
<sequence length="434" mass="45853">MTSLCGFNPSTPPVPIGQKGVADGVATLDSGGKIPESQIPSSVLGALKFQGTWNANTNTPTLASGVGEQGDTFIVSEAGTTPLDGITDWEVNDFPVFNGTVWLKIDNSELVTSVNGQTGAVSLSFLNLTDTPAGYGSVAALPLKVNATTDGVEVSSVLTLQRINTPSGNDFELFDQSGSLAIQVRSLDGNVGIGGFTSDNKLFVSGDAQIKAQAALDSLVLGTFDQATQTPKLSLGAQLAGSIEAFVERDNDGVGTTSLRLKGTAGITFDSQTSSDPFTFNTGALVVNNEMKTTERWVFEKYFGWNNVPANIALFLSFNNSSGFPRAFTPDKKGNVNRFNVSVENDAAYGDWTTGTVQFQFNINSVAQHTTATFTKAQYDAAATGILGKNIKVTGLDVDFLVEDEVSFQVITSATFNGIGIDLHVMLFGFYDNT</sequence>
<gene>
    <name evidence="1" type="ORF">LCGC14_0405030</name>
</gene>
<proteinExistence type="predicted"/>
<organism evidence="1">
    <name type="scientific">marine sediment metagenome</name>
    <dbReference type="NCBI Taxonomy" id="412755"/>
    <lineage>
        <taxon>unclassified sequences</taxon>
        <taxon>metagenomes</taxon>
        <taxon>ecological metagenomes</taxon>
    </lineage>
</organism>
<dbReference type="AlphaFoldDB" id="A0A0F9T134"/>
<evidence type="ECO:0000313" key="1">
    <source>
        <dbReference type="EMBL" id="KKN72949.1"/>
    </source>
</evidence>
<accession>A0A0F9T134</accession>
<comment type="caution">
    <text evidence="1">The sequence shown here is derived from an EMBL/GenBank/DDBJ whole genome shotgun (WGS) entry which is preliminary data.</text>
</comment>
<protein>
    <submittedName>
        <fullName evidence="1">Uncharacterized protein</fullName>
    </submittedName>
</protein>